<evidence type="ECO:0000313" key="4">
    <source>
        <dbReference type="Proteomes" id="UP001500831"/>
    </source>
</evidence>
<feature type="domain" description="PPM-type phosphatase" evidence="2">
    <location>
        <begin position="8"/>
        <end position="158"/>
    </location>
</feature>
<evidence type="ECO:0000259" key="2">
    <source>
        <dbReference type="Pfam" id="PF07228"/>
    </source>
</evidence>
<name>A0ABN3W049_9ACTN</name>
<proteinExistence type="predicted"/>
<dbReference type="PANTHER" id="PTHR43156">
    <property type="entry name" value="STAGE II SPORULATION PROTEIN E-RELATED"/>
    <property type="match status" value="1"/>
</dbReference>
<dbReference type="PANTHER" id="PTHR43156:SF2">
    <property type="entry name" value="STAGE II SPORULATION PROTEIN E"/>
    <property type="match status" value="1"/>
</dbReference>
<dbReference type="Proteomes" id="UP001500831">
    <property type="component" value="Unassembled WGS sequence"/>
</dbReference>
<evidence type="ECO:0000313" key="3">
    <source>
        <dbReference type="EMBL" id="GAA2878738.1"/>
    </source>
</evidence>
<keyword evidence="1" id="KW-0378">Hydrolase</keyword>
<dbReference type="SUPFAM" id="SSF81606">
    <property type="entry name" value="PP2C-like"/>
    <property type="match status" value="1"/>
</dbReference>
<evidence type="ECO:0000256" key="1">
    <source>
        <dbReference type="ARBA" id="ARBA00022801"/>
    </source>
</evidence>
<dbReference type="InterPro" id="IPR052016">
    <property type="entry name" value="Bact_Sigma-Reg"/>
</dbReference>
<comment type="caution">
    <text evidence="3">The sequence shown here is derived from an EMBL/GenBank/DDBJ whole genome shotgun (WGS) entry which is preliminary data.</text>
</comment>
<gene>
    <name evidence="3" type="ORF">GCM10010517_40840</name>
</gene>
<keyword evidence="4" id="KW-1185">Reference proteome</keyword>
<sequence>MPLADNSEAIERVLIGEFGRATRFVTAIMADLDMTSGLFSWVNRGHHAPVVIRGGRWSTTLDCPPAHPMGLNVGLPVTVCQERFEPGDRLLLYTDGITEARGRGTQEFGLARFIDFIIRHQASDLPVPETLRRLIRAVPDYHHGRLQDDATVLMVEWRGPAHHIPGVRAALIGDTADVKSRS</sequence>
<accession>A0ABN3W049</accession>
<protein>
    <recommendedName>
        <fullName evidence="2">PPM-type phosphatase domain-containing protein</fullName>
    </recommendedName>
</protein>
<dbReference type="InterPro" id="IPR036457">
    <property type="entry name" value="PPM-type-like_dom_sf"/>
</dbReference>
<dbReference type="Pfam" id="PF07228">
    <property type="entry name" value="SpoIIE"/>
    <property type="match status" value="1"/>
</dbReference>
<dbReference type="EMBL" id="BAAAVI010000028">
    <property type="protein sequence ID" value="GAA2878738.1"/>
    <property type="molecule type" value="Genomic_DNA"/>
</dbReference>
<reference evidence="3 4" key="1">
    <citation type="journal article" date="2019" name="Int. J. Syst. Evol. Microbiol.">
        <title>The Global Catalogue of Microorganisms (GCM) 10K type strain sequencing project: providing services to taxonomists for standard genome sequencing and annotation.</title>
        <authorList>
            <consortium name="The Broad Institute Genomics Platform"/>
            <consortium name="The Broad Institute Genome Sequencing Center for Infectious Disease"/>
            <person name="Wu L."/>
            <person name="Ma J."/>
        </authorList>
    </citation>
    <scope>NUCLEOTIDE SEQUENCE [LARGE SCALE GENOMIC DNA]</scope>
    <source>
        <strain evidence="3 4">JCM 6242</strain>
    </source>
</reference>
<organism evidence="3 4">
    <name type="scientific">Streptosporangium fragile</name>
    <dbReference type="NCBI Taxonomy" id="46186"/>
    <lineage>
        <taxon>Bacteria</taxon>
        <taxon>Bacillati</taxon>
        <taxon>Actinomycetota</taxon>
        <taxon>Actinomycetes</taxon>
        <taxon>Streptosporangiales</taxon>
        <taxon>Streptosporangiaceae</taxon>
        <taxon>Streptosporangium</taxon>
    </lineage>
</organism>
<dbReference type="Gene3D" id="3.60.40.10">
    <property type="entry name" value="PPM-type phosphatase domain"/>
    <property type="match status" value="1"/>
</dbReference>
<dbReference type="InterPro" id="IPR001932">
    <property type="entry name" value="PPM-type_phosphatase-like_dom"/>
</dbReference>